<dbReference type="EMBL" id="CADEPI010000217">
    <property type="protein sequence ID" value="CAB3380791.1"/>
    <property type="molecule type" value="Genomic_DNA"/>
</dbReference>
<sequence>MKLDEEYESLIKIKLKFVEMKRGEIPALHFAARVSDVDVCRRLVEQGADVNEKCGVLGATPLHYAALNKAHGDGIIDFLVGKGCQTFKRDAHFDEAINYAIQAGNFRPAMRLHIHSKTQYGGEATVSGWLNFCIIQNHLKFAKIVYNDYKDKDVLWEHPYDRFTILETACQFGDLEMCKWLLEEVEIDVNKFEDEEWKEQVLYSVARNQKNEASKILQYLFSRFQFTAAQQRNAYRSAFLHRLGQYSFCVKELEELFKRVADTKLKIEGKTLLQYCVSENRLSAAKFVHEKDGELINEINEDGATILHLAAQFGDAEIFMWLIDQGQDLDAMNKQTFANFLHYAAQNRWYGNSIIQEFGRDQRGIVNQIDENVYTPLHYALLNERHNKVAEALLGLGADLSVKRKGNNFLHFCIVNRMLGSAKFVHAKDQNLIKQRGEGGKTTLHIAADHFDVETCAWLVSEGADPQETTVGGKTVLESTRSENAKKFLRSLITTKK</sequence>
<dbReference type="Pfam" id="PF00023">
    <property type="entry name" value="Ank"/>
    <property type="match status" value="1"/>
</dbReference>
<name>A0A8S1DJF5_9INSE</name>
<feature type="repeat" description="ANK" evidence="3">
    <location>
        <begin position="302"/>
        <end position="334"/>
    </location>
</feature>
<gene>
    <name evidence="4" type="ORF">CLODIP_2_CD02508</name>
</gene>
<dbReference type="AlphaFoldDB" id="A0A8S1DJF5"/>
<reference evidence="4 5" key="1">
    <citation type="submission" date="2020-04" db="EMBL/GenBank/DDBJ databases">
        <authorList>
            <person name="Alioto T."/>
            <person name="Alioto T."/>
            <person name="Gomez Garrido J."/>
        </authorList>
    </citation>
    <scope>NUCLEOTIDE SEQUENCE [LARGE SCALE GENOMIC DNA]</scope>
</reference>
<feature type="repeat" description="ANK" evidence="3">
    <location>
        <begin position="23"/>
        <end position="55"/>
    </location>
</feature>
<dbReference type="PANTHER" id="PTHR24123">
    <property type="entry name" value="ANKYRIN REPEAT-CONTAINING"/>
    <property type="match status" value="1"/>
</dbReference>
<dbReference type="InterPro" id="IPR002110">
    <property type="entry name" value="Ankyrin_rpt"/>
</dbReference>
<dbReference type="Gene3D" id="1.25.40.20">
    <property type="entry name" value="Ankyrin repeat-containing domain"/>
    <property type="match status" value="4"/>
</dbReference>
<feature type="repeat" description="ANK" evidence="3">
    <location>
        <begin position="57"/>
        <end position="91"/>
    </location>
</feature>
<dbReference type="PRINTS" id="PR01415">
    <property type="entry name" value="ANKYRIN"/>
</dbReference>
<dbReference type="PROSITE" id="PS50088">
    <property type="entry name" value="ANK_REPEAT"/>
    <property type="match status" value="5"/>
</dbReference>
<comment type="caution">
    <text evidence="4">The sequence shown here is derived from an EMBL/GenBank/DDBJ whole genome shotgun (WGS) entry which is preliminary data.</text>
</comment>
<dbReference type="InterPro" id="IPR036770">
    <property type="entry name" value="Ankyrin_rpt-contain_sf"/>
</dbReference>
<dbReference type="Pfam" id="PF12796">
    <property type="entry name" value="Ank_2"/>
    <property type="match status" value="2"/>
</dbReference>
<evidence type="ECO:0000313" key="4">
    <source>
        <dbReference type="EMBL" id="CAB3380791.1"/>
    </source>
</evidence>
<keyword evidence="1" id="KW-0677">Repeat</keyword>
<accession>A0A8S1DJF5</accession>
<evidence type="ECO:0000256" key="1">
    <source>
        <dbReference type="ARBA" id="ARBA00022737"/>
    </source>
</evidence>
<dbReference type="SMART" id="SM00248">
    <property type="entry name" value="ANK"/>
    <property type="match status" value="7"/>
</dbReference>
<dbReference type="Pfam" id="PF13606">
    <property type="entry name" value="Ank_3"/>
    <property type="match status" value="1"/>
</dbReference>
<evidence type="ECO:0000256" key="3">
    <source>
        <dbReference type="PROSITE-ProRule" id="PRU00023"/>
    </source>
</evidence>
<feature type="repeat" description="ANK" evidence="3">
    <location>
        <begin position="439"/>
        <end position="471"/>
    </location>
</feature>
<dbReference type="PROSITE" id="PS50297">
    <property type="entry name" value="ANK_REP_REGION"/>
    <property type="match status" value="4"/>
</dbReference>
<feature type="repeat" description="ANK" evidence="3">
    <location>
        <begin position="372"/>
        <end position="405"/>
    </location>
</feature>
<dbReference type="Proteomes" id="UP000494165">
    <property type="component" value="Unassembled WGS sequence"/>
</dbReference>
<proteinExistence type="predicted"/>
<keyword evidence="2 3" id="KW-0040">ANK repeat</keyword>
<keyword evidence="5" id="KW-1185">Reference proteome</keyword>
<organism evidence="4 5">
    <name type="scientific">Cloeon dipterum</name>
    <dbReference type="NCBI Taxonomy" id="197152"/>
    <lineage>
        <taxon>Eukaryota</taxon>
        <taxon>Metazoa</taxon>
        <taxon>Ecdysozoa</taxon>
        <taxon>Arthropoda</taxon>
        <taxon>Hexapoda</taxon>
        <taxon>Insecta</taxon>
        <taxon>Pterygota</taxon>
        <taxon>Palaeoptera</taxon>
        <taxon>Ephemeroptera</taxon>
        <taxon>Pisciforma</taxon>
        <taxon>Baetidae</taxon>
        <taxon>Cloeon</taxon>
    </lineage>
</organism>
<dbReference type="SUPFAM" id="SSF48403">
    <property type="entry name" value="Ankyrin repeat"/>
    <property type="match status" value="2"/>
</dbReference>
<dbReference type="OrthoDB" id="6437551at2759"/>
<dbReference type="InterPro" id="IPR051165">
    <property type="entry name" value="Multifunctional_ANK_Repeat"/>
</dbReference>
<evidence type="ECO:0000313" key="5">
    <source>
        <dbReference type="Proteomes" id="UP000494165"/>
    </source>
</evidence>
<dbReference type="PANTHER" id="PTHR24123:SF33">
    <property type="entry name" value="PROTEIN HOS4"/>
    <property type="match status" value="1"/>
</dbReference>
<protein>
    <submittedName>
        <fullName evidence="4">Uncharacterized protein</fullName>
    </submittedName>
</protein>
<evidence type="ECO:0000256" key="2">
    <source>
        <dbReference type="ARBA" id="ARBA00023043"/>
    </source>
</evidence>